<dbReference type="EMBL" id="ABJB010713273">
    <property type="status" value="NOT_ANNOTATED_CDS"/>
    <property type="molecule type" value="Genomic_DNA"/>
</dbReference>
<dbReference type="AlphaFoldDB" id="B7PFY5"/>
<evidence type="ECO:0000313" key="4">
    <source>
        <dbReference type="Proteomes" id="UP000001555"/>
    </source>
</evidence>
<dbReference type="VEuPathDB" id="VectorBase:ISCI004919"/>
<organism>
    <name type="scientific">Ixodes scapularis</name>
    <name type="common">Black-legged tick</name>
    <name type="synonym">Deer tick</name>
    <dbReference type="NCBI Taxonomy" id="6945"/>
    <lineage>
        <taxon>Eukaryota</taxon>
        <taxon>Metazoa</taxon>
        <taxon>Ecdysozoa</taxon>
        <taxon>Arthropoda</taxon>
        <taxon>Chelicerata</taxon>
        <taxon>Arachnida</taxon>
        <taxon>Acari</taxon>
        <taxon>Parasitiformes</taxon>
        <taxon>Ixodida</taxon>
        <taxon>Ixodoidea</taxon>
        <taxon>Ixodidae</taxon>
        <taxon>Ixodinae</taxon>
        <taxon>Ixodes</taxon>
    </lineage>
</organism>
<evidence type="ECO:0000256" key="1">
    <source>
        <dbReference type="SAM" id="MobiDB-lite"/>
    </source>
</evidence>
<protein>
    <submittedName>
        <fullName evidence="2 3">Uncharacterized protein</fullName>
    </submittedName>
</protein>
<reference evidence="3" key="2">
    <citation type="submission" date="2020-05" db="UniProtKB">
        <authorList>
            <consortium name="EnsemblMetazoa"/>
        </authorList>
    </citation>
    <scope>IDENTIFICATION</scope>
    <source>
        <strain evidence="3">wikel</strain>
    </source>
</reference>
<dbReference type="VEuPathDB" id="VectorBase:ISCP_032773"/>
<feature type="compositionally biased region" description="Basic residues" evidence="1">
    <location>
        <begin position="740"/>
        <end position="756"/>
    </location>
</feature>
<dbReference type="HOGENOM" id="CLU_346925_0_0_1"/>
<feature type="region of interest" description="Disordered" evidence="1">
    <location>
        <begin position="497"/>
        <end position="704"/>
    </location>
</feature>
<dbReference type="EnsemblMetazoa" id="ISCW004919-RA">
    <property type="protein sequence ID" value="ISCW004919-PA"/>
    <property type="gene ID" value="ISCW004919"/>
</dbReference>
<name>B7PFY5_IXOSC</name>
<dbReference type="PaxDb" id="6945-B7PFY5"/>
<dbReference type="InParanoid" id="B7PFY5"/>
<dbReference type="OrthoDB" id="6501078at2759"/>
<keyword evidence="4" id="KW-1185">Reference proteome</keyword>
<feature type="compositionally biased region" description="Low complexity" evidence="1">
    <location>
        <begin position="661"/>
        <end position="672"/>
    </location>
</feature>
<feature type="compositionally biased region" description="Low complexity" evidence="1">
    <location>
        <begin position="558"/>
        <end position="567"/>
    </location>
</feature>
<dbReference type="Proteomes" id="UP000001555">
    <property type="component" value="Unassembled WGS sequence"/>
</dbReference>
<sequence>MSKEDAERVQQTEALQDLMGKKMAIWKEILSAARDMDRKEGLKQYRTMAAEELRIIARNVSKTKLRELTDQKINYFSQIGISDSDDNKIANMQGFRQVGDEERLLCALEAPEVAPRVFPDVALDEASLAKFGTLPPGAFGGQAGPVRKQESFTSLVGDTAVLERLEDQVSILEKAALQSRNGERATPYGGVIRQGVHPPPLPLSPAQLMQQAQMMSARLPKRRLPPTGQSPQVEHKSRLVSEFVEKLAGEIAANRISKSEARKQLKDIVEMENELTETLVSATTVRPDVTEDKLQAIAEMYKEISSTIISNPEMNREEAMNKLKRVAAMEHELTQALVPDEVFPYQQKDESGNKSRRGVGIQELVNEVMATSEEVVQAKRQLQSSDGNPEASVRSMGDLEGKLWKLIDLEVDLVNELARYRWSGDVQDPRAEIKLNNAEEKIWKVIGVQKRLAQDLGEWRKNSTRTFQTRAPDPVAVAQPLSYGYEANYNPVVYGDPANFNPNNRDNMGGYVNSGNQGGSGNPAVSDGRDNPNLRTSREAEESTQPPMTHPKVKKQSSKQSKMSKASKASRKSERSTRASRKKQRKQQSLSNDVSPAATPVKRTKSRKSSKKRSRSRDLSPDTTTSNTTTNTSVQSSGGSTSEYSTDSTDITGTVVTEPDSITIATTIVISSEMDDAEDNQRPSAVSWKSPSKEFLSSIDRSQVTPVEWETKRKGKYIYVRPRQGGTGRKPVRSASHSPPKARKPRAHPNARRHSAGPKDSFELYGTNGSRHGRDHRGHAVDCPSIDTDIALAGIVCTLTAILTCNDIAGLTTM</sequence>
<feature type="compositionally biased region" description="Basic and acidic residues" evidence="1">
    <location>
        <begin position="527"/>
        <end position="541"/>
    </location>
</feature>
<feature type="compositionally biased region" description="Low complexity" evidence="1">
    <location>
        <begin position="621"/>
        <end position="652"/>
    </location>
</feature>
<feature type="compositionally biased region" description="Basic residues" evidence="1">
    <location>
        <begin position="602"/>
        <end position="615"/>
    </location>
</feature>
<evidence type="ECO:0000313" key="2">
    <source>
        <dbReference type="EMBL" id="EEC05507.1"/>
    </source>
</evidence>
<feature type="region of interest" description="Disordered" evidence="1">
    <location>
        <begin position="722"/>
        <end position="762"/>
    </location>
</feature>
<reference evidence="2 4" key="1">
    <citation type="submission" date="2008-03" db="EMBL/GenBank/DDBJ databases">
        <title>Annotation of Ixodes scapularis.</title>
        <authorList>
            <consortium name="Ixodes scapularis Genome Project Consortium"/>
            <person name="Caler E."/>
            <person name="Hannick L.I."/>
            <person name="Bidwell S."/>
            <person name="Joardar V."/>
            <person name="Thiagarajan M."/>
            <person name="Amedeo P."/>
            <person name="Galinsky K.J."/>
            <person name="Schobel S."/>
            <person name="Inman J."/>
            <person name="Hostetler J."/>
            <person name="Miller J."/>
            <person name="Hammond M."/>
            <person name="Megy K."/>
            <person name="Lawson D."/>
            <person name="Kodira C."/>
            <person name="Sutton G."/>
            <person name="Meyer J."/>
            <person name="Hill C.A."/>
            <person name="Birren B."/>
            <person name="Nene V."/>
            <person name="Collins F."/>
            <person name="Alarcon-Chaidez F."/>
            <person name="Wikel S."/>
            <person name="Strausberg R."/>
        </authorList>
    </citation>
    <scope>NUCLEOTIDE SEQUENCE [LARGE SCALE GENOMIC DNA]</scope>
    <source>
        <strain evidence="4">Wikel</strain>
        <strain evidence="2">Wikel colony</strain>
    </source>
</reference>
<accession>B7PFY5</accession>
<proteinExistence type="predicted"/>
<dbReference type="EMBL" id="DS704715">
    <property type="protein sequence ID" value="EEC05507.1"/>
    <property type="molecule type" value="Genomic_DNA"/>
</dbReference>
<dbReference type="VEuPathDB" id="VectorBase:ISCW004919"/>
<evidence type="ECO:0000313" key="3">
    <source>
        <dbReference type="EnsemblMetazoa" id="ISCW004919-PA"/>
    </source>
</evidence>
<gene>
    <name evidence="2" type="ORF">IscW_ISCW004919</name>
</gene>